<dbReference type="OrthoDB" id="4417529at2759"/>
<dbReference type="HOGENOM" id="CLU_662582_0_0_1"/>
<dbReference type="RefSeq" id="XP_016209381.1">
    <property type="nucleotide sequence ID" value="XM_016362773.1"/>
</dbReference>
<dbReference type="InParanoid" id="A0A0D1YFL0"/>
<evidence type="ECO:0000313" key="1">
    <source>
        <dbReference type="EMBL" id="KIV99511.1"/>
    </source>
</evidence>
<dbReference type="GeneID" id="27316790"/>
<proteinExistence type="predicted"/>
<accession>A0A0D1YFL0</accession>
<dbReference type="AlphaFoldDB" id="A0A0D1YFL0"/>
<sequence length="415" mass="46614">MSSGLELSFEFSNAFPEKKEDHPLFMRQGGIRGCLKLRNPGGIEVDKVKLILRGYMFNTIGHGCQELYQPHKLRMESKILHMIDVQDSFAYARDHCAGREEVFNFDFQLRKANYDLDESLDDGELLRQFNGFLPCSLGIFGPWCQHAVGQACCQAEALVKYELEAKVFNGDDCVGSGFRPLRIFDCPDTNPPPVHLEHFPGEYTCSDEQRLRTLYKMGNPLLRVSVVEPKPVEIRPNGEMALAALMFRFTMRGVDAPPKQLEVRINSMLKAMTFIAVNKLGSQPTVSLSKKCPLVAAVPKWGRSYHRKLRLGQWVGGEKPGEWVASALIWMPVCENSTPAPTFFTPSLSRRYSSVLRIEVKGAGKAVFNLHIPVQIVYPDPIADVPSYETATSTPSSEEEGFNFGISDELPIYVR</sequence>
<dbReference type="VEuPathDB" id="FungiDB:PV09_08817"/>
<dbReference type="Proteomes" id="UP000053259">
    <property type="component" value="Unassembled WGS sequence"/>
</dbReference>
<reference evidence="1 2" key="1">
    <citation type="submission" date="2015-01" db="EMBL/GenBank/DDBJ databases">
        <title>The Genome Sequence of Ochroconis gallopava CBS43764.</title>
        <authorList>
            <consortium name="The Broad Institute Genomics Platform"/>
            <person name="Cuomo C."/>
            <person name="de Hoog S."/>
            <person name="Gorbushina A."/>
            <person name="Stielow B."/>
            <person name="Teixiera M."/>
            <person name="Abouelleil A."/>
            <person name="Chapman S.B."/>
            <person name="Priest M."/>
            <person name="Young S.K."/>
            <person name="Wortman J."/>
            <person name="Nusbaum C."/>
            <person name="Birren B."/>
        </authorList>
    </citation>
    <scope>NUCLEOTIDE SEQUENCE [LARGE SCALE GENOMIC DNA]</scope>
    <source>
        <strain evidence="1 2">CBS 43764</strain>
    </source>
</reference>
<dbReference type="EMBL" id="KN847576">
    <property type="protein sequence ID" value="KIV99511.1"/>
    <property type="molecule type" value="Genomic_DNA"/>
</dbReference>
<evidence type="ECO:0008006" key="3">
    <source>
        <dbReference type="Google" id="ProtNLM"/>
    </source>
</evidence>
<keyword evidence="2" id="KW-1185">Reference proteome</keyword>
<gene>
    <name evidence="1" type="ORF">PV09_08817</name>
</gene>
<name>A0A0D1YFL0_9PEZI</name>
<evidence type="ECO:0000313" key="2">
    <source>
        <dbReference type="Proteomes" id="UP000053259"/>
    </source>
</evidence>
<protein>
    <recommendedName>
        <fullName evidence="3">Arrestin-like N-terminal domain-containing protein</fullName>
    </recommendedName>
</protein>
<organism evidence="1 2">
    <name type="scientific">Verruconis gallopava</name>
    <dbReference type="NCBI Taxonomy" id="253628"/>
    <lineage>
        <taxon>Eukaryota</taxon>
        <taxon>Fungi</taxon>
        <taxon>Dikarya</taxon>
        <taxon>Ascomycota</taxon>
        <taxon>Pezizomycotina</taxon>
        <taxon>Dothideomycetes</taxon>
        <taxon>Pleosporomycetidae</taxon>
        <taxon>Venturiales</taxon>
        <taxon>Sympoventuriaceae</taxon>
        <taxon>Verruconis</taxon>
    </lineage>
</organism>